<feature type="transmembrane region" description="Helical" evidence="6">
    <location>
        <begin position="118"/>
        <end position="139"/>
    </location>
</feature>
<gene>
    <name evidence="8" type="ORF">D0Y65_016456</name>
</gene>
<evidence type="ECO:0000313" key="9">
    <source>
        <dbReference type="Proteomes" id="UP000289340"/>
    </source>
</evidence>
<evidence type="ECO:0000256" key="4">
    <source>
        <dbReference type="ARBA" id="ARBA00022989"/>
    </source>
</evidence>
<keyword evidence="9" id="KW-1185">Reference proteome</keyword>
<dbReference type="PANTHER" id="PTHR23511:SF5">
    <property type="entry name" value="MAJOR FACILITATOR-TYPE TRANSPORTER HXNZ-RELATED"/>
    <property type="match status" value="1"/>
</dbReference>
<dbReference type="GO" id="GO:0022857">
    <property type="term" value="F:transmembrane transporter activity"/>
    <property type="evidence" value="ECO:0007669"/>
    <property type="project" value="InterPro"/>
</dbReference>
<feature type="transmembrane region" description="Helical" evidence="6">
    <location>
        <begin position="334"/>
        <end position="352"/>
    </location>
</feature>
<dbReference type="InterPro" id="IPR020846">
    <property type="entry name" value="MFS_dom"/>
</dbReference>
<comment type="caution">
    <text evidence="8">The sequence shown here is derived from an EMBL/GenBank/DDBJ whole genome shotgun (WGS) entry which is preliminary data.</text>
</comment>
<feature type="transmembrane region" description="Helical" evidence="6">
    <location>
        <begin position="293"/>
        <end position="313"/>
    </location>
</feature>
<dbReference type="SUPFAM" id="SSF103473">
    <property type="entry name" value="MFS general substrate transporter"/>
    <property type="match status" value="1"/>
</dbReference>
<name>A0A445JQ24_GLYSO</name>
<feature type="transmembrane region" description="Helical" evidence="6">
    <location>
        <begin position="14"/>
        <end position="35"/>
    </location>
</feature>
<dbReference type="InterPro" id="IPR005828">
    <property type="entry name" value="MFS_sugar_transport-like"/>
</dbReference>
<dbReference type="PANTHER" id="PTHR23511">
    <property type="entry name" value="SYNAPTIC VESICLE GLYCOPROTEIN 2"/>
    <property type="match status" value="1"/>
</dbReference>
<dbReference type="GO" id="GO:0016020">
    <property type="term" value="C:membrane"/>
    <property type="evidence" value="ECO:0007669"/>
    <property type="project" value="UniProtKB-SubCell"/>
</dbReference>
<evidence type="ECO:0000256" key="3">
    <source>
        <dbReference type="ARBA" id="ARBA00022692"/>
    </source>
</evidence>
<dbReference type="Gene3D" id="1.20.1250.20">
    <property type="entry name" value="MFS general substrate transporter like domains"/>
    <property type="match status" value="1"/>
</dbReference>
<dbReference type="Proteomes" id="UP000289340">
    <property type="component" value="Chromosome 7"/>
</dbReference>
<dbReference type="Pfam" id="PF00083">
    <property type="entry name" value="Sugar_tr"/>
    <property type="match status" value="1"/>
</dbReference>
<keyword evidence="4 6" id="KW-1133">Transmembrane helix</keyword>
<comment type="subcellular location">
    <subcellularLocation>
        <location evidence="1">Membrane</location>
        <topology evidence="1">Multi-pass membrane protein</topology>
    </subcellularLocation>
</comment>
<feature type="transmembrane region" description="Helical" evidence="6">
    <location>
        <begin position="65"/>
        <end position="82"/>
    </location>
</feature>
<keyword evidence="2" id="KW-0813">Transport</keyword>
<feature type="domain" description="Major facilitator superfamily (MFS) profile" evidence="7">
    <location>
        <begin position="27"/>
        <end position="367"/>
    </location>
</feature>
<evidence type="ECO:0000256" key="1">
    <source>
        <dbReference type="ARBA" id="ARBA00004141"/>
    </source>
</evidence>
<accession>A0A445JQ24</accession>
<sequence length="367" mass="39896">MTGAEGPSYTVDDALVALGFGNFQILVLAYAGVGWVSEAMEMMILSFVGPAVQTAWNLSAHEESLITSVVFAGMLIGAYSWGIVSDKHGRRKGFLITAIVTALAGFLSAFAPNYILLIALRSLVGLGLGGGPVLSSWFLEFVPAPNRGTWMVVFSAFWTLGTIFEASLAWIVMPKLGWRWLLALSSLPSSFLLLFYKVTPESPRYLCLKGRTADAINVLEKIARVNGRELPSGNLVSDHEIELHKIDNPSEDTRLLSPRTNEVEHPKGTVSNLGGISSLLVLLSPKLARPTLLLWAVFFGNAFSYYGLVLLTTELNGHSKCMPDKLQTEKSQDVKYKSVFIASFAGIFLLISEFSYSTAAGKCLTDT</sequence>
<evidence type="ECO:0000313" key="8">
    <source>
        <dbReference type="EMBL" id="RZC00604.1"/>
    </source>
</evidence>
<evidence type="ECO:0000259" key="7">
    <source>
        <dbReference type="PROSITE" id="PS50850"/>
    </source>
</evidence>
<evidence type="ECO:0000256" key="2">
    <source>
        <dbReference type="ARBA" id="ARBA00022448"/>
    </source>
</evidence>
<dbReference type="AlphaFoldDB" id="A0A445JQ24"/>
<proteinExistence type="predicted"/>
<keyword evidence="3 6" id="KW-0812">Transmembrane</keyword>
<feature type="transmembrane region" description="Helical" evidence="6">
    <location>
        <begin position="178"/>
        <end position="196"/>
    </location>
</feature>
<organism evidence="8 9">
    <name type="scientific">Glycine soja</name>
    <name type="common">Wild soybean</name>
    <dbReference type="NCBI Taxonomy" id="3848"/>
    <lineage>
        <taxon>Eukaryota</taxon>
        <taxon>Viridiplantae</taxon>
        <taxon>Streptophyta</taxon>
        <taxon>Embryophyta</taxon>
        <taxon>Tracheophyta</taxon>
        <taxon>Spermatophyta</taxon>
        <taxon>Magnoliopsida</taxon>
        <taxon>eudicotyledons</taxon>
        <taxon>Gunneridae</taxon>
        <taxon>Pentapetalae</taxon>
        <taxon>rosids</taxon>
        <taxon>fabids</taxon>
        <taxon>Fabales</taxon>
        <taxon>Fabaceae</taxon>
        <taxon>Papilionoideae</taxon>
        <taxon>50 kb inversion clade</taxon>
        <taxon>NPAAA clade</taxon>
        <taxon>indigoferoid/millettioid clade</taxon>
        <taxon>Phaseoleae</taxon>
        <taxon>Glycine</taxon>
        <taxon>Glycine subgen. Soja</taxon>
    </lineage>
</organism>
<dbReference type="PROSITE" id="PS50850">
    <property type="entry name" value="MFS"/>
    <property type="match status" value="1"/>
</dbReference>
<feature type="transmembrane region" description="Helical" evidence="6">
    <location>
        <begin position="151"/>
        <end position="172"/>
    </location>
</feature>
<evidence type="ECO:0000256" key="5">
    <source>
        <dbReference type="ARBA" id="ARBA00023136"/>
    </source>
</evidence>
<evidence type="ECO:0000256" key="6">
    <source>
        <dbReference type="SAM" id="Phobius"/>
    </source>
</evidence>
<dbReference type="InterPro" id="IPR036259">
    <property type="entry name" value="MFS_trans_sf"/>
</dbReference>
<protein>
    <submittedName>
        <fullName evidence="8">Organic cation/carnitine transporter 7 isoform D</fullName>
    </submittedName>
</protein>
<keyword evidence="5 6" id="KW-0472">Membrane</keyword>
<reference evidence="8 9" key="1">
    <citation type="submission" date="2018-09" db="EMBL/GenBank/DDBJ databases">
        <title>A high-quality reference genome of wild soybean provides a powerful tool to mine soybean genomes.</title>
        <authorList>
            <person name="Xie M."/>
            <person name="Chung C.Y.L."/>
            <person name="Li M.-W."/>
            <person name="Wong F.-L."/>
            <person name="Chan T.-F."/>
            <person name="Lam H.-M."/>
        </authorList>
    </citation>
    <scope>NUCLEOTIDE SEQUENCE [LARGE SCALE GENOMIC DNA]</scope>
    <source>
        <strain evidence="9">cv. W05</strain>
        <tissue evidence="8">Hypocotyl of etiolated seedlings</tissue>
    </source>
</reference>
<dbReference type="EMBL" id="QZWG01000007">
    <property type="protein sequence ID" value="RZC00604.1"/>
    <property type="molecule type" value="Genomic_DNA"/>
</dbReference>
<feature type="transmembrane region" description="Helical" evidence="6">
    <location>
        <begin position="94"/>
        <end position="112"/>
    </location>
</feature>